<dbReference type="Proteomes" id="UP001500363">
    <property type="component" value="Unassembled WGS sequence"/>
</dbReference>
<name>A0ABN2BMZ3_9ACTN</name>
<evidence type="ECO:0000256" key="1">
    <source>
        <dbReference type="SAM" id="MobiDB-lite"/>
    </source>
</evidence>
<evidence type="ECO:0000313" key="3">
    <source>
        <dbReference type="EMBL" id="GAA1542414.1"/>
    </source>
</evidence>
<dbReference type="EMBL" id="BAAANC010000002">
    <property type="protein sequence ID" value="GAA1542414.1"/>
    <property type="molecule type" value="Genomic_DNA"/>
</dbReference>
<dbReference type="Pfam" id="PF13424">
    <property type="entry name" value="TPR_12"/>
    <property type="match status" value="1"/>
</dbReference>
<keyword evidence="4" id="KW-1185">Reference proteome</keyword>
<dbReference type="Pfam" id="PF00931">
    <property type="entry name" value="NB-ARC"/>
    <property type="match status" value="1"/>
</dbReference>
<evidence type="ECO:0000313" key="4">
    <source>
        <dbReference type="Proteomes" id="UP001500363"/>
    </source>
</evidence>
<dbReference type="CDD" id="cd00093">
    <property type="entry name" value="HTH_XRE"/>
    <property type="match status" value="1"/>
</dbReference>
<dbReference type="InterPro" id="IPR011990">
    <property type="entry name" value="TPR-like_helical_dom_sf"/>
</dbReference>
<evidence type="ECO:0000259" key="2">
    <source>
        <dbReference type="PROSITE" id="PS50943"/>
    </source>
</evidence>
<dbReference type="Pfam" id="PF13560">
    <property type="entry name" value="HTH_31"/>
    <property type="match status" value="1"/>
</dbReference>
<dbReference type="SUPFAM" id="SSF47413">
    <property type="entry name" value="lambda repressor-like DNA-binding domains"/>
    <property type="match status" value="1"/>
</dbReference>
<dbReference type="Gene3D" id="1.10.260.40">
    <property type="entry name" value="lambda repressor-like DNA-binding domains"/>
    <property type="match status" value="1"/>
</dbReference>
<organism evidence="3 4">
    <name type="scientific">Kribbella lupini</name>
    <dbReference type="NCBI Taxonomy" id="291602"/>
    <lineage>
        <taxon>Bacteria</taxon>
        <taxon>Bacillati</taxon>
        <taxon>Actinomycetota</taxon>
        <taxon>Actinomycetes</taxon>
        <taxon>Propionibacteriales</taxon>
        <taxon>Kribbellaceae</taxon>
        <taxon>Kribbella</taxon>
    </lineage>
</organism>
<dbReference type="InterPro" id="IPR027417">
    <property type="entry name" value="P-loop_NTPase"/>
</dbReference>
<protein>
    <submittedName>
        <fullName evidence="3">XRE family transcriptional regulator</fullName>
    </submittedName>
</protein>
<dbReference type="PRINTS" id="PR00364">
    <property type="entry name" value="DISEASERSIST"/>
</dbReference>
<dbReference type="PANTHER" id="PTHR47691:SF3">
    <property type="entry name" value="HTH-TYPE TRANSCRIPTIONAL REGULATOR RV0890C-RELATED"/>
    <property type="match status" value="1"/>
</dbReference>
<dbReference type="SUPFAM" id="SSF52540">
    <property type="entry name" value="P-loop containing nucleoside triphosphate hydrolases"/>
    <property type="match status" value="1"/>
</dbReference>
<dbReference type="InterPro" id="IPR001387">
    <property type="entry name" value="Cro/C1-type_HTH"/>
</dbReference>
<comment type="caution">
    <text evidence="3">The sequence shown here is derived from an EMBL/GenBank/DDBJ whole genome shotgun (WGS) entry which is preliminary data.</text>
</comment>
<dbReference type="InterPro" id="IPR002182">
    <property type="entry name" value="NB-ARC"/>
</dbReference>
<dbReference type="Gene3D" id="1.25.40.10">
    <property type="entry name" value="Tetratricopeptide repeat domain"/>
    <property type="match status" value="1"/>
</dbReference>
<accession>A0ABN2BMZ3</accession>
<dbReference type="SUPFAM" id="SSF48452">
    <property type="entry name" value="TPR-like"/>
    <property type="match status" value="1"/>
</dbReference>
<reference evidence="4" key="1">
    <citation type="journal article" date="2019" name="Int. J. Syst. Evol. Microbiol.">
        <title>The Global Catalogue of Microorganisms (GCM) 10K type strain sequencing project: providing services to taxonomists for standard genome sequencing and annotation.</title>
        <authorList>
            <consortium name="The Broad Institute Genomics Platform"/>
            <consortium name="The Broad Institute Genome Sequencing Center for Infectious Disease"/>
            <person name="Wu L."/>
            <person name="Ma J."/>
        </authorList>
    </citation>
    <scope>NUCLEOTIDE SEQUENCE [LARGE SCALE GENOMIC DNA]</scope>
    <source>
        <strain evidence="4">JCM 14303</strain>
    </source>
</reference>
<proteinExistence type="predicted"/>
<gene>
    <name evidence="3" type="ORF">GCM10009741_52140</name>
</gene>
<dbReference type="PROSITE" id="PS50943">
    <property type="entry name" value="HTH_CROC1"/>
    <property type="match status" value="1"/>
</dbReference>
<dbReference type="SMART" id="SM00028">
    <property type="entry name" value="TPR"/>
    <property type="match status" value="5"/>
</dbReference>
<dbReference type="InterPro" id="IPR010982">
    <property type="entry name" value="Lambda_DNA-bd_dom_sf"/>
</dbReference>
<feature type="compositionally biased region" description="Basic and acidic residues" evidence="1">
    <location>
        <begin position="823"/>
        <end position="833"/>
    </location>
</feature>
<dbReference type="PANTHER" id="PTHR47691">
    <property type="entry name" value="REGULATOR-RELATED"/>
    <property type="match status" value="1"/>
</dbReference>
<feature type="region of interest" description="Disordered" evidence="1">
    <location>
        <begin position="790"/>
        <end position="849"/>
    </location>
</feature>
<dbReference type="SMART" id="SM00530">
    <property type="entry name" value="HTH_XRE"/>
    <property type="match status" value="1"/>
</dbReference>
<dbReference type="InterPro" id="IPR019734">
    <property type="entry name" value="TPR_rpt"/>
</dbReference>
<dbReference type="Gene3D" id="3.40.50.300">
    <property type="entry name" value="P-loop containing nucleotide triphosphate hydrolases"/>
    <property type="match status" value="1"/>
</dbReference>
<feature type="domain" description="HTH cro/C1-type" evidence="2">
    <location>
        <begin position="11"/>
        <end position="66"/>
    </location>
</feature>
<sequence length="849" mass="90803">MTAGTGFAQLLRGFRLRSGLTQERLAELCGLSSQAVSALENGRRRYPRSTTVDQLSGALALDADDRRRLIAAARRPKVPNVRGGVPRQLPPPLSDFIGRSRELDELVALLRSPAAAAPGIVISAIGGMGGVGKTALAVQAASQTLDGFPDGQLYLNLRGGTEPRTAEDALGALLGALALSIGETMSVDVMASRYRSALAGRRMLIVLDDAASGEQVQPLLPGTAGVVVIVTSRQRLTTLPGARHIGLEVMQEDEGLDLLREVVGAAWVDRDPEAAREVVRRCGLLPLAIRVAGVQAARSDGGLRELAHRLAEDSERLDLLSGSVAMSLKTLAKGSNLDQAAARSFVLLSVFDGDRFPLRAAAAVLDRTLAETESLLERLVDIHLLETPALHQYRMHDLVRAVARADADRVLDESGWDQLRRREADCYLAMLWRFDELACGPEKYGSRGAVPWSAGAEDVTDQELAGDWLEAELPNLVRLIRRTAQDGESQLTAVRMALGMPKLSNHLMRFGEAHQALAAVVDLPITLDPRLELGVLYQMGFAYSTLGLYEQAVPWRQRALPLARALGDPEALAAVLTDLGYNLGRSGRAAEGLPYAEEALTLTEAHPGAGRYRIGALIGFGALTGWLGDLDRQWSAFEQAMAMMPARKAPAVDAVHCNLIGQALMESGNRDAAVRVLTENLDLVRRLGTEVVECDTLETLGRAWLVAGDHARARGVLETGLAIAVRHPGDHREGRLRHYLGQALAGLELAEEARDQWERAQVLYSRVADPRAEVVQGLLSELQLGGGLGEGFAGGGDQRMVGSRSPGGDQDPAGGGRGLQGPDDGRRGRREGEAGDQGDARVGGAEGGY</sequence>